<dbReference type="FunFam" id="3.40.50.300:FF:002534">
    <property type="entry name" value="Putative RecF protein"/>
    <property type="match status" value="1"/>
</dbReference>
<dbReference type="InterPro" id="IPR003959">
    <property type="entry name" value="ATPase_AAA_core"/>
</dbReference>
<organism evidence="3 4">
    <name type="scientific">Vreelandella titanicae</name>
    <dbReference type="NCBI Taxonomy" id="664683"/>
    <lineage>
        <taxon>Bacteria</taxon>
        <taxon>Pseudomonadati</taxon>
        <taxon>Pseudomonadota</taxon>
        <taxon>Gammaproteobacteria</taxon>
        <taxon>Oceanospirillales</taxon>
        <taxon>Halomonadaceae</taxon>
        <taxon>Vreelandella</taxon>
    </lineage>
</organism>
<keyword evidence="4" id="KW-1185">Reference proteome</keyword>
<dbReference type="GO" id="GO:0000731">
    <property type="term" value="P:DNA synthesis involved in DNA repair"/>
    <property type="evidence" value="ECO:0007669"/>
    <property type="project" value="TreeGrafter"/>
</dbReference>
<dbReference type="InterPro" id="IPR041685">
    <property type="entry name" value="AAA_GajA/Old/RecF-like"/>
</dbReference>
<dbReference type="GO" id="GO:0006302">
    <property type="term" value="P:double-strand break repair"/>
    <property type="evidence" value="ECO:0007669"/>
    <property type="project" value="TreeGrafter"/>
</dbReference>
<evidence type="ECO:0000259" key="1">
    <source>
        <dbReference type="Pfam" id="PF13175"/>
    </source>
</evidence>
<dbReference type="GO" id="GO:0005524">
    <property type="term" value="F:ATP binding"/>
    <property type="evidence" value="ECO:0007669"/>
    <property type="project" value="InterPro"/>
</dbReference>
<dbReference type="GO" id="GO:0016887">
    <property type="term" value="F:ATP hydrolysis activity"/>
    <property type="evidence" value="ECO:0007669"/>
    <property type="project" value="InterPro"/>
</dbReference>
<dbReference type="PIRSF" id="PIRSF029347">
    <property type="entry name" value="RecF"/>
    <property type="match status" value="1"/>
</dbReference>
<dbReference type="EMBL" id="CP054580">
    <property type="protein sequence ID" value="QKS27201.1"/>
    <property type="molecule type" value="Genomic_DNA"/>
</dbReference>
<reference evidence="3 4" key="1">
    <citation type="submission" date="2019-12" db="EMBL/GenBank/DDBJ databases">
        <title>Genome sequencing and assembly of endphytes of Porphyra tenera.</title>
        <authorList>
            <person name="Park J.M."/>
            <person name="Shin R."/>
            <person name="Jo S.H."/>
        </authorList>
    </citation>
    <scope>NUCLEOTIDE SEQUENCE [LARGE SCALE GENOMIC DNA]</scope>
    <source>
        <strain evidence="3 4">GPM3</strain>
    </source>
</reference>
<dbReference type="Gene3D" id="3.40.50.300">
    <property type="entry name" value="P-loop containing nucleotide triphosphate hydrolases"/>
    <property type="match status" value="2"/>
</dbReference>
<dbReference type="InterPro" id="IPR014555">
    <property type="entry name" value="RecF-like"/>
</dbReference>
<dbReference type="FunFam" id="3.40.50.300:FF:002708">
    <property type="entry name" value="FeS assembly ATPase SufC"/>
    <property type="match status" value="1"/>
</dbReference>
<evidence type="ECO:0000313" key="3">
    <source>
        <dbReference type="EMBL" id="QKS27201.1"/>
    </source>
</evidence>
<evidence type="ECO:0000313" key="4">
    <source>
        <dbReference type="Proteomes" id="UP000509761"/>
    </source>
</evidence>
<dbReference type="SUPFAM" id="SSF52540">
    <property type="entry name" value="P-loop containing nucleoside triphosphate hydrolases"/>
    <property type="match status" value="1"/>
</dbReference>
<accession>A0AAP9T3Z0</accession>
<dbReference type="AlphaFoldDB" id="A0AAP9T3Z0"/>
<gene>
    <name evidence="3" type="ORF">FX987_05022</name>
</gene>
<dbReference type="Pfam" id="PF13304">
    <property type="entry name" value="AAA_21"/>
    <property type="match status" value="1"/>
</dbReference>
<dbReference type="InterPro" id="IPR027417">
    <property type="entry name" value="P-loop_NTPase"/>
</dbReference>
<name>A0AAP9T3Z0_9GAMM</name>
<protein>
    <recommendedName>
        <fullName evidence="5">ATP-binding protein</fullName>
    </recommendedName>
</protein>
<dbReference type="Pfam" id="PF13175">
    <property type="entry name" value="AAA_15"/>
    <property type="match status" value="1"/>
</dbReference>
<dbReference type="PANTHER" id="PTHR32182:SF25">
    <property type="entry name" value="SLR1056 PROTEIN"/>
    <property type="match status" value="1"/>
</dbReference>
<proteinExistence type="predicted"/>
<evidence type="ECO:0008006" key="5">
    <source>
        <dbReference type="Google" id="ProtNLM"/>
    </source>
</evidence>
<feature type="domain" description="ATPase AAA-type core" evidence="2">
    <location>
        <begin position="298"/>
        <end position="383"/>
    </location>
</feature>
<dbReference type="Proteomes" id="UP000509761">
    <property type="component" value="Chromosome"/>
</dbReference>
<evidence type="ECO:0000259" key="2">
    <source>
        <dbReference type="Pfam" id="PF13304"/>
    </source>
</evidence>
<sequence length="421" mass="46444">MSSSEGALGAKLLFSRCSEQPAPNAAEPMINTFAVSNYRSLKKIVSPLSSLNVVTGPNGCGKSNLYKALRLLAETTKGNLISSIAQEGGLDYTFWAGPEKLTRGMRDGSNPIEGTAKRNSPRLRLGFVGEDFGYAISLGMPASQGFAGYQDPSMFQFDPEIKRECIWAGDVCRPSSCLIDRVGSVVKVRAGRKWQVYDAHLNSYESILNEISDPVAVPEVHAVRQAIRHWRFYDQFRTDPNSLIRTPQIGTRTTVLDHDGLSLVAALRTIHEIGDREALYETIEDAFLGATINFEADAGNRFLLQFLQKGLLRPLNQSELSDGTLRYLLLVAALLTPRPPSLLVLNEPETSLHPDLLPALGRLIIRASRETQVWVVSHAPRLVATLEQDQACNSIALDKEFGETVILGQGWLDEPPWQWAD</sequence>
<dbReference type="PANTHER" id="PTHR32182">
    <property type="entry name" value="DNA REPLICATION AND REPAIR PROTEIN RECF"/>
    <property type="match status" value="1"/>
</dbReference>
<feature type="domain" description="Endonuclease GajA/Old nuclease/RecF-like AAA" evidence="1">
    <location>
        <begin position="29"/>
        <end position="76"/>
    </location>
</feature>